<keyword evidence="9" id="KW-1185">Reference proteome</keyword>
<evidence type="ECO:0000313" key="8">
    <source>
        <dbReference type="EMBL" id="PVW13230.1"/>
    </source>
</evidence>
<protein>
    <submittedName>
        <fullName evidence="8">N-acetyl-gamma-glutamyl-phosphate reductase</fullName>
    </submittedName>
</protein>
<feature type="compositionally biased region" description="Polar residues" evidence="5">
    <location>
        <begin position="1455"/>
        <end position="1464"/>
    </location>
</feature>
<evidence type="ECO:0000256" key="3">
    <source>
        <dbReference type="ARBA" id="ARBA00022989"/>
    </source>
</evidence>
<feature type="signal peptide" evidence="6">
    <location>
        <begin position="1"/>
        <end position="17"/>
    </location>
</feature>
<dbReference type="Pfam" id="PF04357">
    <property type="entry name" value="TamB"/>
    <property type="match status" value="1"/>
</dbReference>
<evidence type="ECO:0000313" key="9">
    <source>
        <dbReference type="Proteomes" id="UP000245962"/>
    </source>
</evidence>
<dbReference type="PANTHER" id="PTHR36985">
    <property type="entry name" value="TRANSLOCATION AND ASSEMBLY MODULE SUBUNIT TAMB"/>
    <property type="match status" value="1"/>
</dbReference>
<evidence type="ECO:0000256" key="5">
    <source>
        <dbReference type="SAM" id="MobiDB-lite"/>
    </source>
</evidence>
<keyword evidence="4" id="KW-0472">Membrane</keyword>
<evidence type="ECO:0000256" key="2">
    <source>
        <dbReference type="ARBA" id="ARBA00022692"/>
    </source>
</evidence>
<dbReference type="Proteomes" id="UP000245962">
    <property type="component" value="Unassembled WGS sequence"/>
</dbReference>
<keyword evidence="3" id="KW-1133">Transmembrane helix</keyword>
<keyword evidence="6" id="KW-0732">Signal</keyword>
<keyword evidence="2" id="KW-0812">Transmembrane</keyword>
<accession>A0A2U0HWW6</accession>
<dbReference type="OrthoDB" id="680700at2"/>
<feature type="chain" id="PRO_5015568853" evidence="6">
    <location>
        <begin position="18"/>
        <end position="1464"/>
    </location>
</feature>
<dbReference type="InterPro" id="IPR007452">
    <property type="entry name" value="TamB_C"/>
</dbReference>
<dbReference type="GO" id="GO:0005886">
    <property type="term" value="C:plasma membrane"/>
    <property type="evidence" value="ECO:0007669"/>
    <property type="project" value="InterPro"/>
</dbReference>
<dbReference type="GO" id="GO:0009306">
    <property type="term" value="P:protein secretion"/>
    <property type="evidence" value="ECO:0007669"/>
    <property type="project" value="InterPro"/>
</dbReference>
<feature type="domain" description="Translocation and assembly module TamB C-terminal" evidence="7">
    <location>
        <begin position="993"/>
        <end position="1417"/>
    </location>
</feature>
<reference evidence="8 9" key="1">
    <citation type="submission" date="2018-04" db="EMBL/GenBank/DDBJ databases">
        <title>Marixanthomonas spongiae HN-E44 sp. nov., isolated from a marine sponge.</title>
        <authorList>
            <person name="Luo L."/>
            <person name="Zhuang L."/>
        </authorList>
    </citation>
    <scope>NUCLEOTIDE SEQUENCE [LARGE SCALE GENOMIC DNA]</scope>
    <source>
        <strain evidence="8 9">HN-E44</strain>
    </source>
</reference>
<name>A0A2U0HWW6_9FLAO</name>
<organism evidence="8 9">
    <name type="scientific">Marixanthomonas spongiae</name>
    <dbReference type="NCBI Taxonomy" id="2174845"/>
    <lineage>
        <taxon>Bacteria</taxon>
        <taxon>Pseudomonadati</taxon>
        <taxon>Bacteroidota</taxon>
        <taxon>Flavobacteriia</taxon>
        <taxon>Flavobacteriales</taxon>
        <taxon>Flavobacteriaceae</taxon>
        <taxon>Marixanthomonas</taxon>
    </lineage>
</organism>
<dbReference type="EMBL" id="QEHR01000010">
    <property type="protein sequence ID" value="PVW13230.1"/>
    <property type="molecule type" value="Genomic_DNA"/>
</dbReference>
<dbReference type="PANTHER" id="PTHR36985:SF1">
    <property type="entry name" value="TRANSLOCATION AND ASSEMBLY MODULE SUBUNIT TAMB"/>
    <property type="match status" value="1"/>
</dbReference>
<evidence type="ECO:0000256" key="6">
    <source>
        <dbReference type="SAM" id="SignalP"/>
    </source>
</evidence>
<comment type="caution">
    <text evidence="8">The sequence shown here is derived from an EMBL/GenBank/DDBJ whole genome shotgun (WGS) entry which is preliminary data.</text>
</comment>
<evidence type="ECO:0000256" key="4">
    <source>
        <dbReference type="ARBA" id="ARBA00023136"/>
    </source>
</evidence>
<evidence type="ECO:0000259" key="7">
    <source>
        <dbReference type="Pfam" id="PF04357"/>
    </source>
</evidence>
<sequence length="1464" mass="163587">MLLVLLIIILSIPSVQTFVANKVTDNLNKTYGTNIQINRLGLNWKGEVDIREVYIADHHQDTLIYAKELQMNIISFQNLIQGDLGFGDIHLTESKLYVTHYKDEESDNLSIFAEKFNTGKPPSENPFTLFSNDVELTDSHIKISNYNLDSPEVFNFTNVNLLANDFKITGPDIDANIKELSLDAQRGFTVKNLKTDFSYTTERMTLKELTLQTENSLIKGEIFLDYAKNGLADFENDVIIDATFNDSEISTNDLNVFYNEFGNDQTLTLDTQFDGTLNQFNTSNMRLTTSNTVVQGDYTFTNLLKGADAFSITSKNHNIRTDYYDLRRFMPRVLGNVLPNQLKDIGTVTFRGKTTITDSQLITNSMVNTGVGSAKTDIELGNITDFDNAYYNGKVVLNGLNLGKLAGTTSLGKVTANLDIEGRGFTQETVSTLIEGAISSFNFEGYEYKNIEVTGTLRDPVFNGHLTIDDPNLKMDFKGLVDVSEDFNQYDFEADVEFAELNKLNLIKRDSVSVFVGNIVMDMDGTTIDDAVGTISFKETFYQTATEDYFFDDFEITSSFEDEERVIAINSPDIITGYIRGEFLIEDIPYLFRNGIGSIYANYIPQEVTENQYIDYQFEVYNKIVDLFVPQLKLGDNTRIKGSVSSDQSKFQLDFRSPELLLYNNYLGKVNIQVDNDNPLYNTYISVDSIYTGVYNVIDLDIINKTINDTLYVRSEFKGGEKKEDLFNLSLYHTINPKGKSVVGVKKSDITYKDNVWYLNKDNNSLNKVVFDDNFRDIRIDSLVLNHNDEIIQLAGEVRDSTYKNLKLRFRDVNIGNITPEIDSLRLKGNVNGKLDFLQKNGAYYPNSSVSVDGVVINEIPFGDLSLNIKGNEDLSKYNINTTLVNKDVKSINAVGAIDVSPQNPTIDLNVTLNDFNMQAFSPFGGEVITNMRGLITGKAKVSGNYKSPDINGRFTLENSGLSIPYLNVDFDLENNAKVVMTKNKIAVDAITITDTKYNTKGTFIGNATHNQFGDWRLDMDISSNNLLVLDTPPEEDALYYGTAFIDGTASIKGPIDELVIDVVATTEDNTSFKIPLSDVASIGDDSFIKFLSPAEKEARISGETLVTEDPKGLSVNFELDINEKAEVEVVVDKTNNSTLKGRGAGILLIELNTLGKFNMWGDFLVIDGDFDFRYGGIIQKNIEVVPGGSINWNGDPERAQLDLTAKYETDANPSILLDNPTVNRKIPVNVLVDLTGELIQPDINFSIDFPRVSSVVKSELDYKLQNQELMEKQALFLIASGNFVNDDYGGTNLGTGALVERVSGLVNELFADQDSKFSVGLDYSQGSRLPDQETADRFGITLSTQINERILINGKVGVPVGGVNETAVAGDIEVQWLVNQDGSLRMKFFNRQADLQFIGEDQIFEQGAGISYSVDFDTFRELVRKLFNKKLTLESEEEEKVPASPGDEEVPIKFNTQATKQEE</sequence>
<feature type="region of interest" description="Disordered" evidence="5">
    <location>
        <begin position="1435"/>
        <end position="1464"/>
    </location>
</feature>
<proteinExistence type="predicted"/>
<gene>
    <name evidence="8" type="ORF">DDV96_14035</name>
</gene>
<evidence type="ECO:0000256" key="1">
    <source>
        <dbReference type="ARBA" id="ARBA00004167"/>
    </source>
</evidence>
<comment type="subcellular location">
    <subcellularLocation>
        <location evidence="1">Membrane</location>
        <topology evidence="1">Single-pass membrane protein</topology>
    </subcellularLocation>
</comment>